<proteinExistence type="predicted"/>
<gene>
    <name evidence="1" type="ORF">DWB77_00455</name>
</gene>
<dbReference type="AlphaFoldDB" id="A0A387HCI1"/>
<accession>A0A387HCI1</accession>
<protein>
    <submittedName>
        <fullName evidence="1">Uncharacterized protein</fullName>
    </submittedName>
</protein>
<dbReference type="Proteomes" id="UP000271554">
    <property type="component" value="Chromosome"/>
</dbReference>
<evidence type="ECO:0000313" key="1">
    <source>
        <dbReference type="EMBL" id="AYG78348.1"/>
    </source>
</evidence>
<evidence type="ECO:0000313" key="2">
    <source>
        <dbReference type="Proteomes" id="UP000271554"/>
    </source>
</evidence>
<dbReference type="OrthoDB" id="3864583at2"/>
<name>A0A387HCI1_9ACTN</name>
<organism evidence="1 2">
    <name type="scientific">Streptomyces hundungensis</name>
    <dbReference type="NCBI Taxonomy" id="1077946"/>
    <lineage>
        <taxon>Bacteria</taxon>
        <taxon>Bacillati</taxon>
        <taxon>Actinomycetota</taxon>
        <taxon>Actinomycetes</taxon>
        <taxon>Kitasatosporales</taxon>
        <taxon>Streptomycetaceae</taxon>
        <taxon>Streptomyces</taxon>
    </lineage>
</organism>
<reference evidence="1 2" key="1">
    <citation type="submission" date="2018-10" db="EMBL/GenBank/DDBJ databases">
        <title>Relationship between Morphology and Antimicrobial Activity in Streptomyces.</title>
        <authorList>
            <person name="Kang H.J."/>
            <person name="Kim S.B."/>
        </authorList>
    </citation>
    <scope>NUCLEOTIDE SEQUENCE [LARGE SCALE GENOMIC DNA]</scope>
    <source>
        <strain evidence="1 2">BH38</strain>
    </source>
</reference>
<sequence>MGLSTVAGHPAVAVFREPRGGRSAPALGPRVGAEAGRAACVLAGVATHAGPAERARTLRHAAAATGRLVAALSDQAPAVAGEELPAESVSQSFFRVREEELSDQQAALHGTLVIHRALEDLCEAPLSGGDLALELTGMRQALVDLTGAGPGSGRDSGPAATVPDPGTGASLEEAWTARWLIGHQVHVLFNVCAAVAVADATGHLRHGDRDSALLRLSDATVYVRGFPAAMTHASTIPAEYYRASVRHTMAPPSVDIPLSGRQHRGYKLFRAAMRDLLAVVPDSYEQLAARDPELAETRGALLEADIVDGERHVTLAYSMVHLDRSIAQNPEGPDNAVAELRLMRHRRAAQYSSLIRFGDHYIADAVAGLRHK</sequence>
<keyword evidence="2" id="KW-1185">Reference proteome</keyword>
<dbReference type="EMBL" id="CP032698">
    <property type="protein sequence ID" value="AYG78348.1"/>
    <property type="molecule type" value="Genomic_DNA"/>
</dbReference>
<dbReference type="KEGG" id="shun:DWB77_00455"/>